<dbReference type="GO" id="GO:0003677">
    <property type="term" value="F:DNA binding"/>
    <property type="evidence" value="ECO:0007669"/>
    <property type="project" value="UniProtKB-KW"/>
</dbReference>
<feature type="region of interest" description="Disordered" evidence="2">
    <location>
        <begin position="321"/>
        <end position="345"/>
    </location>
</feature>
<dbReference type="PANTHER" id="PTHR19303">
    <property type="entry name" value="TRANSPOSON"/>
    <property type="match status" value="1"/>
</dbReference>
<reference evidence="5" key="2">
    <citation type="submission" date="2023-02" db="EMBL/GenBank/DDBJ databases">
        <authorList>
            <person name="Swenson N.G."/>
            <person name="Wegrzyn J.L."/>
            <person name="Mcevoy S.L."/>
        </authorList>
    </citation>
    <scope>NUCLEOTIDE SEQUENCE</scope>
    <source>
        <strain evidence="5">91603</strain>
        <tissue evidence="5">Leaf</tissue>
    </source>
</reference>
<dbReference type="InterPro" id="IPR050863">
    <property type="entry name" value="CenT-Element_Derived"/>
</dbReference>
<dbReference type="Proteomes" id="UP001064489">
    <property type="component" value="Chromosome 5"/>
</dbReference>
<dbReference type="SUPFAM" id="SSF46689">
    <property type="entry name" value="Homeodomain-like"/>
    <property type="match status" value="1"/>
</dbReference>
<dbReference type="Gene3D" id="1.20.1250.20">
    <property type="entry name" value="MFS general substrate transporter like domains"/>
    <property type="match status" value="1"/>
</dbReference>
<evidence type="ECO:0000256" key="2">
    <source>
        <dbReference type="SAM" id="MobiDB-lite"/>
    </source>
</evidence>
<proteinExistence type="predicted"/>
<evidence type="ECO:0000256" key="1">
    <source>
        <dbReference type="ARBA" id="ARBA00023125"/>
    </source>
</evidence>
<keyword evidence="1" id="KW-0238">DNA-binding</keyword>
<dbReference type="AlphaFoldDB" id="A0AAD5NR69"/>
<feature type="domain" description="HTH CENPB-type" evidence="4">
    <location>
        <begin position="87"/>
        <end position="113"/>
    </location>
</feature>
<sequence length="345" mass="39102">MSNPHITMTDGIRKELCQMKMDNPTFTQKYLAQWLLDKYKLKVSQGTISNTLRHSEELLSTHHIGGSSKRHKSVSYPLMEAALIEWANTYQTTSFEFSNGWLNRFKSRHGIKSFRRFGEIGTVDTRAVEEAIPNLFGILDQYEWKDIYNMDETGLFYRLQADNSLATKQLEGRKQNKERITVVICTNGDGSDKIPLLIIGKYLNPRFQGEIEGDIEDSGAMSELEQQIQSFHYSNPMDVNHLLNHPAEEEVLTLSIANPFVNESVTAATTILHRQQQRVRQQVADKQLSHKTAGILSIIFDFGGVLGGMLAGLISDRIEAHHQHGTKTQRKDGVENKTKSHGSEK</sequence>
<dbReference type="InterPro" id="IPR004875">
    <property type="entry name" value="DDE_SF_endonuclease_dom"/>
</dbReference>
<evidence type="ECO:0000313" key="5">
    <source>
        <dbReference type="EMBL" id="KAI9178030.1"/>
    </source>
</evidence>
<comment type="caution">
    <text evidence="5">The sequence shown here is derived from an EMBL/GenBank/DDBJ whole genome shotgun (WGS) entry which is preliminary data.</text>
</comment>
<name>A0AAD5NR69_ACENE</name>
<keyword evidence="6" id="KW-1185">Reference proteome</keyword>
<feature type="domain" description="DDE-1" evidence="3">
    <location>
        <begin position="177"/>
        <end position="208"/>
    </location>
</feature>
<dbReference type="InterPro" id="IPR036259">
    <property type="entry name" value="MFS_trans_sf"/>
</dbReference>
<dbReference type="GO" id="GO:0005634">
    <property type="term" value="C:nucleus"/>
    <property type="evidence" value="ECO:0007669"/>
    <property type="project" value="TreeGrafter"/>
</dbReference>
<evidence type="ECO:0000259" key="3">
    <source>
        <dbReference type="Pfam" id="PF03184"/>
    </source>
</evidence>
<dbReference type="InterPro" id="IPR009057">
    <property type="entry name" value="Homeodomain-like_sf"/>
</dbReference>
<dbReference type="Pfam" id="PF03221">
    <property type="entry name" value="HTH_Tnp_Tc5"/>
    <property type="match status" value="1"/>
</dbReference>
<protein>
    <recommendedName>
        <fullName evidence="7">HTH CENPB-type domain-containing protein</fullName>
    </recommendedName>
</protein>
<evidence type="ECO:0000313" key="6">
    <source>
        <dbReference type="Proteomes" id="UP001064489"/>
    </source>
</evidence>
<reference evidence="5" key="1">
    <citation type="journal article" date="2022" name="Plant J.">
        <title>Strategies of tolerance reflected in two North American maple genomes.</title>
        <authorList>
            <person name="McEvoy S.L."/>
            <person name="Sezen U.U."/>
            <person name="Trouern-Trend A."/>
            <person name="McMahon S.M."/>
            <person name="Schaberg P.G."/>
            <person name="Yang J."/>
            <person name="Wegrzyn J.L."/>
            <person name="Swenson N.G."/>
        </authorList>
    </citation>
    <scope>NUCLEOTIDE SEQUENCE</scope>
    <source>
        <tissue evidence="5">Leaf</tissue>
    </source>
</reference>
<feature type="compositionally biased region" description="Basic and acidic residues" evidence="2">
    <location>
        <begin position="329"/>
        <end position="345"/>
    </location>
</feature>
<accession>A0AAD5NR69</accession>
<organism evidence="5 6">
    <name type="scientific">Acer negundo</name>
    <name type="common">Box elder</name>
    <dbReference type="NCBI Taxonomy" id="4023"/>
    <lineage>
        <taxon>Eukaryota</taxon>
        <taxon>Viridiplantae</taxon>
        <taxon>Streptophyta</taxon>
        <taxon>Embryophyta</taxon>
        <taxon>Tracheophyta</taxon>
        <taxon>Spermatophyta</taxon>
        <taxon>Magnoliopsida</taxon>
        <taxon>eudicotyledons</taxon>
        <taxon>Gunneridae</taxon>
        <taxon>Pentapetalae</taxon>
        <taxon>rosids</taxon>
        <taxon>malvids</taxon>
        <taxon>Sapindales</taxon>
        <taxon>Sapindaceae</taxon>
        <taxon>Hippocastanoideae</taxon>
        <taxon>Acereae</taxon>
        <taxon>Acer</taxon>
    </lineage>
</organism>
<evidence type="ECO:0000259" key="4">
    <source>
        <dbReference type="Pfam" id="PF03221"/>
    </source>
</evidence>
<dbReference type="EMBL" id="JAJSOW010000102">
    <property type="protein sequence ID" value="KAI9178030.1"/>
    <property type="molecule type" value="Genomic_DNA"/>
</dbReference>
<dbReference type="PANTHER" id="PTHR19303:SF73">
    <property type="entry name" value="PROTEIN PDC2"/>
    <property type="match status" value="1"/>
</dbReference>
<dbReference type="InterPro" id="IPR006600">
    <property type="entry name" value="HTH_CenpB_DNA-bd_dom"/>
</dbReference>
<dbReference type="Gene3D" id="1.10.10.60">
    <property type="entry name" value="Homeodomain-like"/>
    <property type="match status" value="1"/>
</dbReference>
<dbReference type="Pfam" id="PF03184">
    <property type="entry name" value="DDE_1"/>
    <property type="match status" value="1"/>
</dbReference>
<gene>
    <name evidence="5" type="ORF">LWI28_021870</name>
</gene>
<evidence type="ECO:0008006" key="7">
    <source>
        <dbReference type="Google" id="ProtNLM"/>
    </source>
</evidence>